<organism evidence="2 3">
    <name type="scientific">Crocosphaera chwakensis CCY0110</name>
    <dbReference type="NCBI Taxonomy" id="391612"/>
    <lineage>
        <taxon>Bacteria</taxon>
        <taxon>Bacillati</taxon>
        <taxon>Cyanobacteriota</taxon>
        <taxon>Cyanophyceae</taxon>
        <taxon>Oscillatoriophycideae</taxon>
        <taxon>Chroococcales</taxon>
        <taxon>Aphanothecaceae</taxon>
        <taxon>Crocosphaera</taxon>
        <taxon>Crocosphaera chwakensis</taxon>
    </lineage>
</organism>
<dbReference type="OrthoDB" id="8435646at2"/>
<dbReference type="InterPro" id="IPR025375">
    <property type="entry name" value="DUF4365"/>
</dbReference>
<evidence type="ECO:0000259" key="1">
    <source>
        <dbReference type="Pfam" id="PF14280"/>
    </source>
</evidence>
<accession>A3IKJ3</accession>
<reference evidence="2 3" key="1">
    <citation type="submission" date="2007-03" db="EMBL/GenBank/DDBJ databases">
        <authorList>
            <person name="Stal L."/>
            <person name="Ferriera S."/>
            <person name="Johnson J."/>
            <person name="Kravitz S."/>
            <person name="Beeson K."/>
            <person name="Sutton G."/>
            <person name="Rogers Y.-H."/>
            <person name="Friedman R."/>
            <person name="Frazier M."/>
            <person name="Venter J.C."/>
        </authorList>
    </citation>
    <scope>NUCLEOTIDE SEQUENCE [LARGE SCALE GENOMIC DNA]</scope>
    <source>
        <strain evidence="2 3">CCY0110</strain>
    </source>
</reference>
<dbReference type="AlphaFoldDB" id="A3IKJ3"/>
<name>A3IKJ3_9CHRO</name>
<evidence type="ECO:0000313" key="2">
    <source>
        <dbReference type="EMBL" id="EAZ93182.1"/>
    </source>
</evidence>
<dbReference type="Pfam" id="PF14280">
    <property type="entry name" value="DUF4365"/>
    <property type="match status" value="1"/>
</dbReference>
<dbReference type="EMBL" id="AAXW01000003">
    <property type="protein sequence ID" value="EAZ93182.1"/>
    <property type="molecule type" value="Genomic_DNA"/>
</dbReference>
<evidence type="ECO:0000313" key="3">
    <source>
        <dbReference type="Proteomes" id="UP000003781"/>
    </source>
</evidence>
<sequence length="88" mass="9870">MSRLPKRTKSQKIGVSAAELFNAVFSEFCNVIPVPQERDFGIDFTCEIMNQESPTGKLFNVQCKGKNQVVLNNDIAIPIVMRYSSSNE</sequence>
<dbReference type="RefSeq" id="WP_008273851.1">
    <property type="nucleotide sequence ID" value="NZ_AAXW01000003.1"/>
</dbReference>
<keyword evidence="3" id="KW-1185">Reference proteome</keyword>
<protein>
    <recommendedName>
        <fullName evidence="1">DUF4365 domain-containing protein</fullName>
    </recommendedName>
</protein>
<dbReference type="eggNOG" id="ENOG5030IXY">
    <property type="taxonomic scope" value="Bacteria"/>
</dbReference>
<feature type="domain" description="DUF4365" evidence="1">
    <location>
        <begin position="20"/>
        <end position="71"/>
    </location>
</feature>
<dbReference type="Proteomes" id="UP000003781">
    <property type="component" value="Unassembled WGS sequence"/>
</dbReference>
<proteinExistence type="predicted"/>
<comment type="caution">
    <text evidence="2">The sequence shown here is derived from an EMBL/GenBank/DDBJ whole genome shotgun (WGS) entry which is preliminary data.</text>
</comment>
<gene>
    <name evidence="2" type="ORF">CY0110_03899</name>
</gene>